<proteinExistence type="predicted"/>
<protein>
    <submittedName>
        <fullName evidence="2">SFRICE_030012</fullName>
    </submittedName>
</protein>
<feature type="signal peptide" evidence="1">
    <location>
        <begin position="1"/>
        <end position="20"/>
    </location>
</feature>
<dbReference type="EMBL" id="ODYU01006420">
    <property type="protein sequence ID" value="SOQ48245.1"/>
    <property type="molecule type" value="Genomic_DNA"/>
</dbReference>
<feature type="chain" id="PRO_5013816579" evidence="1">
    <location>
        <begin position="21"/>
        <end position="67"/>
    </location>
</feature>
<gene>
    <name evidence="2" type="ORF">SFRICE_030012</name>
</gene>
<keyword evidence="1" id="KW-0732">Signal</keyword>
<evidence type="ECO:0000313" key="2">
    <source>
        <dbReference type="EMBL" id="SOQ48245.1"/>
    </source>
</evidence>
<evidence type="ECO:0000256" key="1">
    <source>
        <dbReference type="SAM" id="SignalP"/>
    </source>
</evidence>
<accession>A0A2H1W574</accession>
<reference evidence="2" key="1">
    <citation type="submission" date="2016-07" db="EMBL/GenBank/DDBJ databases">
        <authorList>
            <person name="Bretaudeau A."/>
        </authorList>
    </citation>
    <scope>NUCLEOTIDE SEQUENCE</scope>
    <source>
        <strain evidence="2">Rice</strain>
        <tissue evidence="2">Whole body</tissue>
    </source>
</reference>
<dbReference type="AlphaFoldDB" id="A0A2H1W574"/>
<name>A0A2H1W574_SPOFR</name>
<organism evidence="2">
    <name type="scientific">Spodoptera frugiperda</name>
    <name type="common">Fall armyworm</name>
    <dbReference type="NCBI Taxonomy" id="7108"/>
    <lineage>
        <taxon>Eukaryota</taxon>
        <taxon>Metazoa</taxon>
        <taxon>Ecdysozoa</taxon>
        <taxon>Arthropoda</taxon>
        <taxon>Hexapoda</taxon>
        <taxon>Insecta</taxon>
        <taxon>Pterygota</taxon>
        <taxon>Neoptera</taxon>
        <taxon>Endopterygota</taxon>
        <taxon>Lepidoptera</taxon>
        <taxon>Glossata</taxon>
        <taxon>Ditrysia</taxon>
        <taxon>Noctuoidea</taxon>
        <taxon>Noctuidae</taxon>
        <taxon>Amphipyrinae</taxon>
        <taxon>Spodoptera</taxon>
    </lineage>
</organism>
<sequence>MVLLLCLSLCLIRKLKVVQRAFERVMLGVSLQDRIKNDKIRKRTKFAVISQQISKLKSCCDLFSPLV</sequence>